<evidence type="ECO:0000313" key="1">
    <source>
        <dbReference type="EMBL" id="JAH13732.1"/>
    </source>
</evidence>
<dbReference type="EMBL" id="GBXM01094845">
    <property type="protein sequence ID" value="JAH13732.1"/>
    <property type="molecule type" value="Transcribed_RNA"/>
</dbReference>
<dbReference type="AlphaFoldDB" id="A0A0E9QB53"/>
<accession>A0A0E9QB53</accession>
<protein>
    <submittedName>
        <fullName evidence="1">Uncharacterized protein</fullName>
    </submittedName>
</protein>
<reference evidence="1" key="2">
    <citation type="journal article" date="2015" name="Fish Shellfish Immunol.">
        <title>Early steps in the European eel (Anguilla anguilla)-Vibrio vulnificus interaction in the gills: Role of the RtxA13 toxin.</title>
        <authorList>
            <person name="Callol A."/>
            <person name="Pajuelo D."/>
            <person name="Ebbesson L."/>
            <person name="Teles M."/>
            <person name="MacKenzie S."/>
            <person name="Amaro C."/>
        </authorList>
    </citation>
    <scope>NUCLEOTIDE SEQUENCE</scope>
</reference>
<organism evidence="1">
    <name type="scientific">Anguilla anguilla</name>
    <name type="common">European freshwater eel</name>
    <name type="synonym">Muraena anguilla</name>
    <dbReference type="NCBI Taxonomy" id="7936"/>
    <lineage>
        <taxon>Eukaryota</taxon>
        <taxon>Metazoa</taxon>
        <taxon>Chordata</taxon>
        <taxon>Craniata</taxon>
        <taxon>Vertebrata</taxon>
        <taxon>Euteleostomi</taxon>
        <taxon>Actinopterygii</taxon>
        <taxon>Neopterygii</taxon>
        <taxon>Teleostei</taxon>
        <taxon>Anguilliformes</taxon>
        <taxon>Anguillidae</taxon>
        <taxon>Anguilla</taxon>
    </lineage>
</organism>
<proteinExistence type="predicted"/>
<name>A0A0E9QB53_ANGAN</name>
<reference evidence="1" key="1">
    <citation type="submission" date="2014-11" db="EMBL/GenBank/DDBJ databases">
        <authorList>
            <person name="Amaro Gonzalez C."/>
        </authorList>
    </citation>
    <scope>NUCLEOTIDE SEQUENCE</scope>
</reference>
<sequence length="45" mass="5383">MSKLVIFRNVELTQRTCIHSLYERLVAIKNGSNCYQYFEYFVTGF</sequence>